<evidence type="ECO:0000256" key="4">
    <source>
        <dbReference type="ARBA" id="ARBA00022692"/>
    </source>
</evidence>
<feature type="transmembrane region" description="Helical" evidence="9">
    <location>
        <begin position="361"/>
        <end position="383"/>
    </location>
</feature>
<evidence type="ECO:0000256" key="9">
    <source>
        <dbReference type="RuleBase" id="RU362011"/>
    </source>
</evidence>
<keyword evidence="7 9" id="KW-0472">Membrane</keyword>
<comment type="function">
    <text evidence="9">Acts as a magnesium transporter.</text>
</comment>
<comment type="subcellular location">
    <subcellularLocation>
        <location evidence="9">Cell membrane</location>
        <topology evidence="9">Multi-pass membrane protein</topology>
    </subcellularLocation>
    <subcellularLocation>
        <location evidence="1">Membrane</location>
        <topology evidence="1">Multi-pass membrane protein</topology>
    </subcellularLocation>
</comment>
<keyword evidence="5 9" id="KW-0460">Magnesium</keyword>
<evidence type="ECO:0000256" key="2">
    <source>
        <dbReference type="ARBA" id="ARBA00009749"/>
    </source>
</evidence>
<protein>
    <recommendedName>
        <fullName evidence="9">Magnesium transporter MgtE</fullName>
    </recommendedName>
</protein>
<dbReference type="Pfam" id="PF01769">
    <property type="entry name" value="MgtE"/>
    <property type="match status" value="1"/>
</dbReference>
<evidence type="ECO:0000256" key="8">
    <source>
        <dbReference type="PROSITE-ProRule" id="PRU00703"/>
    </source>
</evidence>
<keyword evidence="9" id="KW-0479">Metal-binding</keyword>
<feature type="transmembrane region" description="Helical" evidence="9">
    <location>
        <begin position="425"/>
        <end position="450"/>
    </location>
</feature>
<dbReference type="InterPro" id="IPR006669">
    <property type="entry name" value="MgtE_transporter"/>
</dbReference>
<keyword evidence="4 9" id="KW-0812">Transmembrane</keyword>
<feature type="transmembrane region" description="Helical" evidence="9">
    <location>
        <begin position="287"/>
        <end position="307"/>
    </location>
</feature>
<dbReference type="GO" id="GO:0015095">
    <property type="term" value="F:magnesium ion transmembrane transporter activity"/>
    <property type="evidence" value="ECO:0007669"/>
    <property type="project" value="UniProtKB-UniRule"/>
</dbReference>
<feature type="domain" description="CBS" evidence="10">
    <location>
        <begin position="203"/>
        <end position="259"/>
    </location>
</feature>
<dbReference type="SUPFAM" id="SSF161093">
    <property type="entry name" value="MgtE membrane domain-like"/>
    <property type="match status" value="1"/>
</dbReference>
<dbReference type="SMART" id="SM00116">
    <property type="entry name" value="CBS"/>
    <property type="match status" value="1"/>
</dbReference>
<dbReference type="GO" id="GO:0005886">
    <property type="term" value="C:plasma membrane"/>
    <property type="evidence" value="ECO:0007669"/>
    <property type="project" value="UniProtKB-SubCell"/>
</dbReference>
<evidence type="ECO:0000313" key="11">
    <source>
        <dbReference type="EMBL" id="QCY45973.1"/>
    </source>
</evidence>
<dbReference type="SUPFAM" id="SSF54631">
    <property type="entry name" value="CBS-domain pair"/>
    <property type="match status" value="1"/>
</dbReference>
<dbReference type="Gene3D" id="3.10.580.10">
    <property type="entry name" value="CBS-domain"/>
    <property type="match status" value="1"/>
</dbReference>
<evidence type="ECO:0000259" key="10">
    <source>
        <dbReference type="PROSITE" id="PS51371"/>
    </source>
</evidence>
<keyword evidence="9" id="KW-1003">Cell membrane</keyword>
<evidence type="ECO:0000313" key="12">
    <source>
        <dbReference type="Proteomes" id="UP000307000"/>
    </source>
</evidence>
<keyword evidence="8" id="KW-0129">CBS domain</keyword>
<dbReference type="PANTHER" id="PTHR41394:SF8">
    <property type="entry name" value="MAGNESIUM TRANSPORTER MGTE"/>
    <property type="match status" value="1"/>
</dbReference>
<dbReference type="SMART" id="SM00924">
    <property type="entry name" value="MgtE_N"/>
    <property type="match status" value="1"/>
</dbReference>
<feature type="transmembrane region" description="Helical" evidence="9">
    <location>
        <begin position="389"/>
        <end position="413"/>
    </location>
</feature>
<gene>
    <name evidence="11" type="ORF">GcLGCM259_0189</name>
</gene>
<keyword evidence="3 9" id="KW-0813">Transport</keyword>
<evidence type="ECO:0000256" key="3">
    <source>
        <dbReference type="ARBA" id="ARBA00022448"/>
    </source>
</evidence>
<feature type="domain" description="CBS" evidence="10">
    <location>
        <begin position="140"/>
        <end position="202"/>
    </location>
</feature>
<organism evidence="11 12">
    <name type="scientific">Glutamicibacter creatinolyticus</name>
    <dbReference type="NCBI Taxonomy" id="162496"/>
    <lineage>
        <taxon>Bacteria</taxon>
        <taxon>Bacillati</taxon>
        <taxon>Actinomycetota</taxon>
        <taxon>Actinomycetes</taxon>
        <taxon>Micrococcales</taxon>
        <taxon>Micrococcaceae</taxon>
        <taxon>Glutamicibacter</taxon>
    </lineage>
</organism>
<dbReference type="NCBIfam" id="TIGR00400">
    <property type="entry name" value="mgtE"/>
    <property type="match status" value="1"/>
</dbReference>
<dbReference type="Gene3D" id="1.10.357.20">
    <property type="entry name" value="SLC41 divalent cation transporters, integral membrane domain"/>
    <property type="match status" value="1"/>
</dbReference>
<dbReference type="InterPro" id="IPR036739">
    <property type="entry name" value="SLC41_membr_dom_sf"/>
</dbReference>
<reference evidence="11 12" key="1">
    <citation type="submission" date="2018-12" db="EMBL/GenBank/DDBJ databases">
        <title>Complete Genome Sequence of Glutamicibacter creatinolyticus strain LGCM259,isolated from an abscess of a 12-year-old mare in Italy.</title>
        <authorList>
            <person name="Santos R.G."/>
            <person name="Silva A.L."/>
            <person name="Seyffert N."/>
            <person name="Castro T.L.P."/>
            <person name="Attili A.R."/>
            <person name="Rifici C."/>
            <person name="Mazzullo G."/>
            <person name="Brenig B."/>
            <person name="Venanzi F."/>
            <person name="Azevedo V."/>
        </authorList>
    </citation>
    <scope>NUCLEOTIDE SEQUENCE [LARGE SCALE GENOMIC DNA]</scope>
    <source>
        <strain evidence="11 12">LGCM 259</strain>
    </source>
</reference>
<comment type="subunit">
    <text evidence="9">Homodimer.</text>
</comment>
<evidence type="ECO:0000256" key="5">
    <source>
        <dbReference type="ARBA" id="ARBA00022842"/>
    </source>
</evidence>
<comment type="caution">
    <text evidence="9">Lacks conserved residue(s) required for the propagation of feature annotation.</text>
</comment>
<dbReference type="InterPro" id="IPR046342">
    <property type="entry name" value="CBS_dom_sf"/>
</dbReference>
<dbReference type="GO" id="GO:0046872">
    <property type="term" value="F:metal ion binding"/>
    <property type="evidence" value="ECO:0007669"/>
    <property type="project" value="UniProtKB-KW"/>
</dbReference>
<evidence type="ECO:0000256" key="1">
    <source>
        <dbReference type="ARBA" id="ARBA00004141"/>
    </source>
</evidence>
<keyword evidence="6 9" id="KW-1133">Transmembrane helix</keyword>
<evidence type="ECO:0000256" key="6">
    <source>
        <dbReference type="ARBA" id="ARBA00022989"/>
    </source>
</evidence>
<dbReference type="RefSeq" id="WP_246049668.1">
    <property type="nucleotide sequence ID" value="NZ_CP034412.1"/>
</dbReference>
<dbReference type="InterPro" id="IPR006667">
    <property type="entry name" value="SLC41_membr_dom"/>
</dbReference>
<name>A0A5B7WSL8_9MICC</name>
<dbReference type="InterPro" id="IPR000644">
    <property type="entry name" value="CBS_dom"/>
</dbReference>
<evidence type="ECO:0000256" key="7">
    <source>
        <dbReference type="ARBA" id="ARBA00023136"/>
    </source>
</evidence>
<dbReference type="EMBL" id="CP034412">
    <property type="protein sequence ID" value="QCY45973.1"/>
    <property type="molecule type" value="Genomic_DNA"/>
</dbReference>
<dbReference type="InterPro" id="IPR038076">
    <property type="entry name" value="MgtE_N_sf"/>
</dbReference>
<dbReference type="CDD" id="cd04606">
    <property type="entry name" value="CBS_pair_Mg_transporter"/>
    <property type="match status" value="1"/>
</dbReference>
<dbReference type="KEGG" id="gcr:GcLGCM259_0189"/>
<accession>A0A5B7WSL8</accession>
<dbReference type="AlphaFoldDB" id="A0A5B7WSL8"/>
<dbReference type="PANTHER" id="PTHR41394">
    <property type="entry name" value="MAGNESIUM TRANSPORTER MGTE"/>
    <property type="match status" value="1"/>
</dbReference>
<dbReference type="Pfam" id="PF00571">
    <property type="entry name" value="CBS"/>
    <property type="match status" value="2"/>
</dbReference>
<dbReference type="Gene3D" id="1.25.60.10">
    <property type="entry name" value="MgtE N-terminal domain-like"/>
    <property type="match status" value="1"/>
</dbReference>
<dbReference type="InterPro" id="IPR006668">
    <property type="entry name" value="Mg_transptr_MgtE_intracell_dom"/>
</dbReference>
<comment type="similarity">
    <text evidence="2 9">Belongs to the SLC41A transporter family.</text>
</comment>
<proteinExistence type="inferred from homology"/>
<dbReference type="PROSITE" id="PS51371">
    <property type="entry name" value="CBS"/>
    <property type="match status" value="2"/>
</dbReference>
<sequence length="451" mass="48385">MSTQIMKQIERTLRNGPGGQGPLVSVADHARQLSVDELSYLIQATSPTESAELFQALDAETRLRVFQDLAPAYQGKLLSVLQGQDINSLVEALAPDDRASLLDELPAAVREELLTSLSADQRQMTALVLGYPRTAIGRYMSPAVLGLDENFTAGQALEYLRSRIREPETVYLLPVIDQDRKLTGVIGIRYLLGAEPGDRLAQISDVPISARADEDRREVARRFMKHKLVAMPITDADGRLVGMLTNDDASAILDEAAARSAARSGSSELISRSYLSTSVLRIVRSRIVWLVVLALSAVLTVQVLEIFEDRLDQVVALALFIPLLTGTGGNTGNQAATTVTRALAVGDVRLRDLPRVIWRELRVGTILGAALGSLGFAVASLVYGMDIGAVIGLTLLSICVMAACVGGVMPLLAKKIGADPAVFSNPFISTFCDATGLLIYFSIATAVLGLN</sequence>
<dbReference type="SUPFAM" id="SSF158791">
    <property type="entry name" value="MgtE N-terminal domain-like"/>
    <property type="match status" value="1"/>
</dbReference>
<keyword evidence="12" id="KW-1185">Reference proteome</keyword>
<dbReference type="Proteomes" id="UP000307000">
    <property type="component" value="Chromosome"/>
</dbReference>
<dbReference type="Pfam" id="PF03448">
    <property type="entry name" value="MgtE_N"/>
    <property type="match status" value="1"/>
</dbReference>